<reference evidence="2" key="1">
    <citation type="submission" date="2011-01" db="EMBL/GenBank/DDBJ databases">
        <authorList>
            <person name="Muzny D."/>
            <person name="Qin X."/>
            <person name="Buhay C."/>
            <person name="Dugan-Rocha S."/>
            <person name="Ding Y."/>
            <person name="Chen G."/>
            <person name="Hawes A."/>
            <person name="Holder M."/>
            <person name="Jhangiani S."/>
            <person name="Johnson A."/>
            <person name="Khan Z."/>
            <person name="Li Z."/>
            <person name="Liu W."/>
            <person name="Liu X."/>
            <person name="Perez L."/>
            <person name="Shen H."/>
            <person name="Wang Q."/>
            <person name="Watt J."/>
            <person name="Xi L."/>
            <person name="Xin Y."/>
            <person name="Zhou J."/>
            <person name="Deng J."/>
            <person name="Jiang H."/>
            <person name="Liu Y."/>
            <person name="Qu J."/>
            <person name="Song X.-Z."/>
            <person name="Zhang L."/>
            <person name="Villasana D."/>
            <person name="Johnson A."/>
            <person name="Liu J."/>
            <person name="Liyanage D."/>
            <person name="Lorensuhewa L."/>
            <person name="Robinson T."/>
            <person name="Song A."/>
            <person name="Song B.-B."/>
            <person name="Dinh H."/>
            <person name="Thornton R."/>
            <person name="Coyle M."/>
            <person name="Francisco L."/>
            <person name="Jackson L."/>
            <person name="Javaid M."/>
            <person name="Korchina V."/>
            <person name="Kovar C."/>
            <person name="Mata R."/>
            <person name="Mathew T."/>
            <person name="Ngo R."/>
            <person name="Nguyen L."/>
            <person name="Nguyen N."/>
            <person name="Okwuonu G."/>
            <person name="Ongeri F."/>
            <person name="Pham C."/>
            <person name="Simmons D."/>
            <person name="Wilczek-Boney K."/>
            <person name="Hale W."/>
            <person name="Jakkamsetti A."/>
            <person name="Pham P."/>
            <person name="Ruth R."/>
            <person name="San Lucas F."/>
            <person name="Warren J."/>
            <person name="Zhang J."/>
            <person name="Zhao Z."/>
            <person name="Zhou C."/>
            <person name="Zhu D."/>
            <person name="Lee S."/>
            <person name="Bess C."/>
            <person name="Blankenburg K."/>
            <person name="Forbes L."/>
            <person name="Fu Q."/>
            <person name="Gubbala S."/>
            <person name="Hirani K."/>
            <person name="Jayaseelan J.C."/>
            <person name="Lara F."/>
            <person name="Munidasa M."/>
            <person name="Palculict T."/>
            <person name="Patil S."/>
            <person name="Pu L.-L."/>
            <person name="Saada N."/>
            <person name="Tang L."/>
            <person name="Weissenberger G."/>
            <person name="Zhu Y."/>
            <person name="Hemphill L."/>
            <person name="Shang Y."/>
            <person name="Youmans B."/>
            <person name="Ayvaz T."/>
            <person name="Ross M."/>
            <person name="Santibanez J."/>
            <person name="Aqrawi P."/>
            <person name="Gross S."/>
            <person name="Joshi V."/>
            <person name="Fowler G."/>
            <person name="Nazareth L."/>
            <person name="Reid J."/>
            <person name="Worley K."/>
            <person name="Petrosino J."/>
            <person name="Highlander S."/>
            <person name="Gibbs R."/>
        </authorList>
    </citation>
    <scope>NUCLEOTIDE SEQUENCE [LARGE SCALE GENOMIC DNA]</scope>
    <source>
        <strain evidence="2">ATCC 33269</strain>
    </source>
</reference>
<accession>E7RS42</accession>
<dbReference type="Pfam" id="PF14092">
    <property type="entry name" value="DUF4270"/>
    <property type="match status" value="1"/>
</dbReference>
<evidence type="ECO:0000313" key="2">
    <source>
        <dbReference type="EMBL" id="EFZ36043.1"/>
    </source>
</evidence>
<feature type="chain" id="PRO_5003221518" description="DUF4270 domain-containing protein" evidence="1">
    <location>
        <begin position="20"/>
        <end position="477"/>
    </location>
</feature>
<dbReference type="PROSITE" id="PS51257">
    <property type="entry name" value="PROKAR_LIPOPROTEIN"/>
    <property type="match status" value="1"/>
</dbReference>
<dbReference type="HOGENOM" id="CLU_041004_0_0_10"/>
<name>E7RS42_9BACT</name>
<protein>
    <recommendedName>
        <fullName evidence="4">DUF4270 domain-containing protein</fullName>
    </recommendedName>
</protein>
<dbReference type="InterPro" id="IPR025366">
    <property type="entry name" value="DUF4270"/>
</dbReference>
<keyword evidence="3" id="KW-1185">Reference proteome</keyword>
<sequence length="477" mass="53911">MKIRNFAGIVLIASLTLTACDDTTNELGTSLTDKMDQLNISTDTFEVSTRSIIADSVLSRNTTGYLGRVRDPETGAYITSDYMTQFHILDNYQFPPVDSMLSKEGGEIIADSCEIRLYYTSFYGDSLTAMKLTAYEMNKPMEEGRLYYSNFDPMKEGYASSGNFNIDKTYTLADLNVSPQTKKTSGYVNNIRVRLDKPYTDSNGTTYNNYGTYIIRKYYQHPEYFKNSYQFIHNVVPGFYIKSTNGLGAMAYVYLTQLNLYFRYLNKDTTAVGTTSFAGTEEVLQTSNIVNDGNTIKRLAADNTCTYLKTPAGIFTEMTLPIDSIMKGHTRDTINTAKVTLERINNSSTSDYALGIPQTLLMIPKERMNTFFEKNEIADFKTSFIATFDKKTNTYVFNNIGSLIKDMATNKNSYKEEHWGKVVIIPITTTYNTSSDNQTRTLTKVVHDMSMASTRLVGGSENKYNKIKLSVIYSKFK</sequence>
<dbReference type="Proteomes" id="UP000005580">
    <property type="component" value="Unassembled WGS sequence"/>
</dbReference>
<organism evidence="2 3">
    <name type="scientific">Hoylesella oralis ATCC 33269</name>
    <dbReference type="NCBI Taxonomy" id="873533"/>
    <lineage>
        <taxon>Bacteria</taxon>
        <taxon>Pseudomonadati</taxon>
        <taxon>Bacteroidota</taxon>
        <taxon>Bacteroidia</taxon>
        <taxon>Bacteroidales</taxon>
        <taxon>Prevotellaceae</taxon>
        <taxon>Hoylesella</taxon>
    </lineage>
</organism>
<proteinExistence type="predicted"/>
<evidence type="ECO:0008006" key="4">
    <source>
        <dbReference type="Google" id="ProtNLM"/>
    </source>
</evidence>
<feature type="signal peptide" evidence="1">
    <location>
        <begin position="1"/>
        <end position="19"/>
    </location>
</feature>
<dbReference type="STRING" id="28134.SAMN05444288_1057"/>
<dbReference type="RefSeq" id="WP_004370316.1">
    <property type="nucleotide sequence ID" value="NZ_GL833119.1"/>
</dbReference>
<comment type="caution">
    <text evidence="2">The sequence shown here is derived from an EMBL/GenBank/DDBJ whole genome shotgun (WGS) entry which is preliminary data.</text>
</comment>
<dbReference type="EMBL" id="AEPE02000006">
    <property type="protein sequence ID" value="EFZ36043.1"/>
    <property type="molecule type" value="Genomic_DNA"/>
</dbReference>
<dbReference type="eggNOG" id="ENOG502ZBIE">
    <property type="taxonomic scope" value="Bacteria"/>
</dbReference>
<evidence type="ECO:0000256" key="1">
    <source>
        <dbReference type="SAM" id="SignalP"/>
    </source>
</evidence>
<evidence type="ECO:0000313" key="3">
    <source>
        <dbReference type="Proteomes" id="UP000005580"/>
    </source>
</evidence>
<keyword evidence="1" id="KW-0732">Signal</keyword>
<gene>
    <name evidence="2" type="ORF">HMPREF0663_12110</name>
</gene>
<dbReference type="AlphaFoldDB" id="E7RS42"/>